<dbReference type="InterPro" id="IPR011650">
    <property type="entry name" value="Peptidase_M20_dimer"/>
</dbReference>
<dbReference type="Gene3D" id="3.40.50.1820">
    <property type="entry name" value="alpha/beta hydrolase"/>
    <property type="match status" value="1"/>
</dbReference>
<dbReference type="PANTHER" id="PTHR11014:SF63">
    <property type="entry name" value="METALLOPEPTIDASE, PUTATIVE (AFU_ORTHOLOGUE AFUA_6G09600)-RELATED"/>
    <property type="match status" value="1"/>
</dbReference>
<evidence type="ECO:0000259" key="6">
    <source>
        <dbReference type="Pfam" id="PF07687"/>
    </source>
</evidence>
<dbReference type="PANTHER" id="PTHR11014">
    <property type="entry name" value="PEPTIDASE M20 FAMILY MEMBER"/>
    <property type="match status" value="1"/>
</dbReference>
<comment type="similarity">
    <text evidence="2">Belongs to the peptidase M20A family.</text>
</comment>
<dbReference type="Pfam" id="PF07687">
    <property type="entry name" value="M20_dimer"/>
    <property type="match status" value="1"/>
</dbReference>
<name>A0A8H5K1B8_9HYPO</name>
<dbReference type="OrthoDB" id="425534at2759"/>
<gene>
    <name evidence="8" type="ORF">FPHYL_5290</name>
</gene>
<evidence type="ECO:0000313" key="9">
    <source>
        <dbReference type="Proteomes" id="UP000582016"/>
    </source>
</evidence>
<sequence length="1453" mass="160281">MKFQTVVLSHLLLQAAQASSLPKDVFATLKPRDDLKNSNSSKIDWSECDLDFGDNSTNRRQRNYDCARLSVPLDYTSASNGETIKLDLIKAKATKEPYLGSVLYNPGGPGGSGVEAIVWSGKELAEVLGGQYDVIGFDPRGTGRTIPFICNGTGPGTSTNLTSAKGLRRREFNTIPQAETWEIVRNQTWELAGTLAENCYESRQDTGRFVGTPFVARDMISIVDALGQGPMLNYWGVSYGTILGQVTASMFPERIGRMLIDANLKADDYAATTWIYSMRDAERSLSNLLDECVESGRDLCSLADFHGNSTTGESLLTEFREMLEGYLNGNLPGGDIDEEDLPSDDINLLIITYKNLIFGELYSPLNYPSIINRIEGLFNNNVTAMFQMRNENPLESEWNIAAEFVTNGIACSDSSFRVEDQDDLFSIFQAHRAEGSFSELGTVARLFCAQWKFSATEQIDINKLRNVKTKNPLLIVNGLYDPVTPLSSAWGVSAQFRGSRVVVHEGVGHGLMAHPSNCTQEIVKNYFVAGEMPKLNTTCQPNEPVFEYAALPDLQPLEELYKHLHRNPELSNQEVETAATIAKRLKELGPDDLVIKPDIGGHGLAAVLRNGDGPTVLLRADIDALPVEETTGLEYASTKRMIHAASGVEKPVMHACGHDMHIVTLLGAAATLFSSRESWAGTLVLAFQPAEERGTGAQAMVDDGLYTKHEVPVPDFVLGAHVRPLRAGTIGTRRGLVATSADNYKVTIHGKGSHASMPHTAIDPIAISANAIIKLQTLVSREVDPSEPSVVTVTSIHAGDAENVIADLAVLGVDTRSTTIATREHLLKRIKTVIEAECSCANVLKSPEFEQTRAFPLTINDEAVTKRVEESFAAHFGEGPGKYDRNMPKLAFSEDFSILATAVDKPYCFFTYGCVDGEVWDKAEKEGTVAQSIAANHSSKFAPVIQPTLKTGLEGYALAHALSLSISRCHQGLVIIEKLWSLVHNVLTARQRATEASRTVRDARKTLLTASTSYAGLQRQGLHIIRVRGSTASYDKLYPNDSEPPTSTRPLSELGSCGWDLTEHGQTELMQAVFAYRYRTYPEEVSEERLKKTVDIILRERGCTLETLLEDEVFESFPLVRYGCMGEYAYEDRGLSRPGLILAILLVMTPPCNHMACLKRKRLYVTVCAMLPILQSGLGRSNGVIRTQALVTVYEYGQGLYYQSHLNLNSAICMAERIELPQSIGLELALELRLSLMLLDCMLALSTHQRDEGWLPHRDEGWLPLICHPGHAMVRAVEYNLPTLRTPEGDPRPGETIQNALSMHQSVSIAGYVLQHILDSKRSPRSSRHECDAVYAQTLRMVEVALNDRTTDMHHSVLLSSCLLLHHAHISITCQPWKLLEPDQWLALHSSRQSTWRLLKSVLCSYSDDEQDELHLESLISLMPSMNSLCIIANDSEDVSTAEEIAAVMPYIS</sequence>
<evidence type="ECO:0000256" key="4">
    <source>
        <dbReference type="SAM" id="SignalP"/>
    </source>
</evidence>
<feature type="signal peptide" evidence="4">
    <location>
        <begin position="1"/>
        <end position="18"/>
    </location>
</feature>
<dbReference type="FunFam" id="3.30.70.360:FF:000001">
    <property type="entry name" value="N-acetyldiaminopimelate deacetylase"/>
    <property type="match status" value="1"/>
</dbReference>
<dbReference type="InterPro" id="IPR017439">
    <property type="entry name" value="Amidohydrolase"/>
</dbReference>
<keyword evidence="9" id="KW-1185">Reference proteome</keyword>
<dbReference type="SUPFAM" id="SSF53187">
    <property type="entry name" value="Zn-dependent exopeptidases"/>
    <property type="match status" value="1"/>
</dbReference>
<evidence type="ECO:0000259" key="5">
    <source>
        <dbReference type="Pfam" id="PF00561"/>
    </source>
</evidence>
<evidence type="ECO:0000256" key="3">
    <source>
        <dbReference type="ARBA" id="ARBA00022801"/>
    </source>
</evidence>
<protein>
    <submittedName>
        <fullName evidence="8">Hippurate hydrolase</fullName>
    </submittedName>
</protein>
<dbReference type="InterPro" id="IPR029058">
    <property type="entry name" value="AB_hydrolase_fold"/>
</dbReference>
<dbReference type="Proteomes" id="UP000582016">
    <property type="component" value="Unassembled WGS sequence"/>
</dbReference>
<feature type="chain" id="PRO_5034704833" evidence="4">
    <location>
        <begin position="19"/>
        <end position="1453"/>
    </location>
</feature>
<dbReference type="Pfam" id="PF00561">
    <property type="entry name" value="Abhydrolase_1"/>
    <property type="match status" value="1"/>
</dbReference>
<dbReference type="SUPFAM" id="SSF55031">
    <property type="entry name" value="Bacterial exopeptidase dimerisation domain"/>
    <property type="match status" value="1"/>
</dbReference>
<dbReference type="InterPro" id="IPR002933">
    <property type="entry name" value="Peptidase_M20"/>
</dbReference>
<dbReference type="Gene3D" id="3.40.630.10">
    <property type="entry name" value="Zn peptidases"/>
    <property type="match status" value="1"/>
</dbReference>
<dbReference type="InterPro" id="IPR036264">
    <property type="entry name" value="Bact_exopeptidase_dim_dom"/>
</dbReference>
<keyword evidence="3 8" id="KW-0378">Hydrolase</keyword>
<feature type="domain" description="Peptidase M20 dimerisation" evidence="6">
    <location>
        <begin position="743"/>
        <end position="837"/>
    </location>
</feature>
<accession>A0A8H5K1B8</accession>
<organism evidence="8 9">
    <name type="scientific">Fusarium phyllophilum</name>
    <dbReference type="NCBI Taxonomy" id="47803"/>
    <lineage>
        <taxon>Eukaryota</taxon>
        <taxon>Fungi</taxon>
        <taxon>Dikarya</taxon>
        <taxon>Ascomycota</taxon>
        <taxon>Pezizomycotina</taxon>
        <taxon>Sordariomycetes</taxon>
        <taxon>Hypocreomycetidae</taxon>
        <taxon>Hypocreales</taxon>
        <taxon>Nectriaceae</taxon>
        <taxon>Fusarium</taxon>
        <taxon>Fusarium fujikuroi species complex</taxon>
    </lineage>
</organism>
<dbReference type="EMBL" id="JAAOAQ010000171">
    <property type="protein sequence ID" value="KAF5563191.1"/>
    <property type="molecule type" value="Genomic_DNA"/>
</dbReference>
<evidence type="ECO:0000256" key="2">
    <source>
        <dbReference type="ARBA" id="ARBA00006247"/>
    </source>
</evidence>
<dbReference type="InterPro" id="IPR000073">
    <property type="entry name" value="AB_hydrolase_1"/>
</dbReference>
<dbReference type="GO" id="GO:0016787">
    <property type="term" value="F:hydrolase activity"/>
    <property type="evidence" value="ECO:0007669"/>
    <property type="project" value="UniProtKB-KW"/>
</dbReference>
<feature type="domain" description="Peptidase S33 tripeptidyl aminopeptidase-like C-terminal" evidence="7">
    <location>
        <begin position="445"/>
        <end position="539"/>
    </location>
</feature>
<dbReference type="NCBIfam" id="TIGR01891">
    <property type="entry name" value="amidohydrolases"/>
    <property type="match status" value="1"/>
</dbReference>
<evidence type="ECO:0000256" key="1">
    <source>
        <dbReference type="ARBA" id="ARBA00006153"/>
    </source>
</evidence>
<dbReference type="Pfam" id="PF08386">
    <property type="entry name" value="Abhydrolase_4"/>
    <property type="match status" value="1"/>
</dbReference>
<dbReference type="InterPro" id="IPR013595">
    <property type="entry name" value="Pept_S33_TAP-like_C"/>
</dbReference>
<reference evidence="8 9" key="1">
    <citation type="submission" date="2020-05" db="EMBL/GenBank/DDBJ databases">
        <title>Identification and distribution of gene clusters putatively required for synthesis of sphingolipid metabolism inhibitors in phylogenetically diverse species of the filamentous fungus Fusarium.</title>
        <authorList>
            <person name="Kim H.-S."/>
            <person name="Busman M."/>
            <person name="Brown D.W."/>
            <person name="Divon H."/>
            <person name="Uhlig S."/>
            <person name="Proctor R.H."/>
        </authorList>
    </citation>
    <scope>NUCLEOTIDE SEQUENCE [LARGE SCALE GENOMIC DNA]</scope>
    <source>
        <strain evidence="8 9">NRRL 13617</strain>
    </source>
</reference>
<dbReference type="Pfam" id="PF01546">
    <property type="entry name" value="Peptidase_M20"/>
    <property type="match status" value="1"/>
</dbReference>
<dbReference type="Gene3D" id="3.30.70.360">
    <property type="match status" value="1"/>
</dbReference>
<evidence type="ECO:0000313" key="8">
    <source>
        <dbReference type="EMBL" id="KAF5563191.1"/>
    </source>
</evidence>
<feature type="domain" description="AB hydrolase-1" evidence="5">
    <location>
        <begin position="102"/>
        <end position="268"/>
    </location>
</feature>
<evidence type="ECO:0000259" key="7">
    <source>
        <dbReference type="Pfam" id="PF08386"/>
    </source>
</evidence>
<keyword evidence="4" id="KW-0732">Signal</keyword>
<comment type="similarity">
    <text evidence="1">Belongs to the peptidase M20 family.</text>
</comment>
<comment type="caution">
    <text evidence="8">The sequence shown here is derived from an EMBL/GenBank/DDBJ whole genome shotgun (WGS) entry which is preliminary data.</text>
</comment>
<proteinExistence type="inferred from homology"/>
<dbReference type="SUPFAM" id="SSF53474">
    <property type="entry name" value="alpha/beta-Hydrolases"/>
    <property type="match status" value="1"/>
</dbReference>